<reference evidence="8 9" key="1">
    <citation type="submission" date="2017-01" db="EMBL/GenBank/DDBJ databases">
        <authorList>
            <person name="Mah S.A."/>
            <person name="Swanson W.J."/>
            <person name="Moy G.W."/>
            <person name="Vacquier V.D."/>
        </authorList>
    </citation>
    <scope>NUCLEOTIDE SEQUENCE [LARGE SCALE GENOMIC DNA]</scope>
    <source>
        <strain evidence="8 9">DSM 21219</strain>
    </source>
</reference>
<dbReference type="HAMAP" id="MF_00009">
    <property type="entry name" value="Endoribonucl_YbeY"/>
    <property type="match status" value="1"/>
</dbReference>
<sequence length="157" mass="16848">MIEDSRWTATGLTTLAARAGDAALVHLGLDPARFGIALLGCDDARIAALNAAFRGQEQATNVLSWPLRDRAPEREGARPALPGAEECELGDIALAFDTCTAEARAAGRALSDHVTHLVVHGVLHLLGYDHLRDGDAELMERLEREILGTLGIDDPYE</sequence>
<dbReference type="GO" id="GO:0006364">
    <property type="term" value="P:rRNA processing"/>
    <property type="evidence" value="ECO:0007669"/>
    <property type="project" value="UniProtKB-UniRule"/>
</dbReference>
<dbReference type="GO" id="GO:0008270">
    <property type="term" value="F:zinc ion binding"/>
    <property type="evidence" value="ECO:0007669"/>
    <property type="project" value="UniProtKB-UniRule"/>
</dbReference>
<accession>A0A1R3WZN9</accession>
<keyword evidence="7" id="KW-0963">Cytoplasm</keyword>
<keyword evidence="5 7" id="KW-0378">Hydrolase</keyword>
<comment type="function">
    <text evidence="7">Single strand-specific metallo-endoribonuclease involved in late-stage 70S ribosome quality control and in maturation of the 3' terminus of the 16S rRNA.</text>
</comment>
<evidence type="ECO:0000256" key="5">
    <source>
        <dbReference type="ARBA" id="ARBA00022801"/>
    </source>
</evidence>
<name>A0A1R3WZN9_9RHOB</name>
<dbReference type="SUPFAM" id="SSF55486">
    <property type="entry name" value="Metalloproteases ('zincins'), catalytic domain"/>
    <property type="match status" value="1"/>
</dbReference>
<keyword evidence="7" id="KW-0690">Ribosome biogenesis</keyword>
<dbReference type="PANTHER" id="PTHR46986">
    <property type="entry name" value="ENDORIBONUCLEASE YBEY, CHLOROPLASTIC"/>
    <property type="match status" value="1"/>
</dbReference>
<dbReference type="InterPro" id="IPR023091">
    <property type="entry name" value="MetalPrtase_cat_dom_sf_prd"/>
</dbReference>
<evidence type="ECO:0000256" key="7">
    <source>
        <dbReference type="HAMAP-Rule" id="MF_00009"/>
    </source>
</evidence>
<dbReference type="GO" id="GO:0004222">
    <property type="term" value="F:metalloendopeptidase activity"/>
    <property type="evidence" value="ECO:0007669"/>
    <property type="project" value="InterPro"/>
</dbReference>
<keyword evidence="7" id="KW-0698">rRNA processing</keyword>
<evidence type="ECO:0000256" key="3">
    <source>
        <dbReference type="ARBA" id="ARBA00022723"/>
    </source>
</evidence>
<keyword evidence="2 7" id="KW-0540">Nuclease</keyword>
<dbReference type="EMBL" id="FTPS01000001">
    <property type="protein sequence ID" value="SIT83994.1"/>
    <property type="molecule type" value="Genomic_DNA"/>
</dbReference>
<keyword evidence="6 7" id="KW-0862">Zinc</keyword>
<dbReference type="InterPro" id="IPR002036">
    <property type="entry name" value="YbeY"/>
</dbReference>
<feature type="binding site" evidence="7">
    <location>
        <position position="120"/>
    </location>
    <ligand>
        <name>Zn(2+)</name>
        <dbReference type="ChEBI" id="CHEBI:29105"/>
        <note>catalytic</note>
    </ligand>
</feature>
<keyword evidence="4 7" id="KW-0255">Endonuclease</keyword>
<evidence type="ECO:0000256" key="1">
    <source>
        <dbReference type="ARBA" id="ARBA00010875"/>
    </source>
</evidence>
<evidence type="ECO:0000313" key="8">
    <source>
        <dbReference type="EMBL" id="SIT83994.1"/>
    </source>
</evidence>
<dbReference type="AlphaFoldDB" id="A0A1R3WZN9"/>
<evidence type="ECO:0000256" key="4">
    <source>
        <dbReference type="ARBA" id="ARBA00022759"/>
    </source>
</evidence>
<dbReference type="Proteomes" id="UP000192455">
    <property type="component" value="Unassembled WGS sequence"/>
</dbReference>
<dbReference type="STRING" id="515897.SAMN05421849_2023"/>
<proteinExistence type="inferred from homology"/>
<comment type="subcellular location">
    <subcellularLocation>
        <location evidence="7">Cytoplasm</location>
    </subcellularLocation>
</comment>
<evidence type="ECO:0000313" key="9">
    <source>
        <dbReference type="Proteomes" id="UP000192455"/>
    </source>
</evidence>
<dbReference type="PROSITE" id="PS01306">
    <property type="entry name" value="UPF0054"/>
    <property type="match status" value="1"/>
</dbReference>
<evidence type="ECO:0000256" key="6">
    <source>
        <dbReference type="ARBA" id="ARBA00022833"/>
    </source>
</evidence>
<dbReference type="PANTHER" id="PTHR46986:SF1">
    <property type="entry name" value="ENDORIBONUCLEASE YBEY, CHLOROPLASTIC"/>
    <property type="match status" value="1"/>
</dbReference>
<comment type="cofactor">
    <cofactor evidence="7">
        <name>Zn(2+)</name>
        <dbReference type="ChEBI" id="CHEBI:29105"/>
    </cofactor>
    <text evidence="7">Binds 1 zinc ion.</text>
</comment>
<keyword evidence="3 7" id="KW-0479">Metal-binding</keyword>
<feature type="binding site" evidence="7">
    <location>
        <position position="124"/>
    </location>
    <ligand>
        <name>Zn(2+)</name>
        <dbReference type="ChEBI" id="CHEBI:29105"/>
        <note>catalytic</note>
    </ligand>
</feature>
<keyword evidence="9" id="KW-1185">Reference proteome</keyword>
<dbReference type="EC" id="3.1.-.-" evidence="7"/>
<dbReference type="GO" id="GO:0004521">
    <property type="term" value="F:RNA endonuclease activity"/>
    <property type="evidence" value="ECO:0007669"/>
    <property type="project" value="UniProtKB-UniRule"/>
</dbReference>
<dbReference type="Gene3D" id="3.40.390.30">
    <property type="entry name" value="Metalloproteases ('zincins'), catalytic domain"/>
    <property type="match status" value="1"/>
</dbReference>
<evidence type="ECO:0000256" key="2">
    <source>
        <dbReference type="ARBA" id="ARBA00022722"/>
    </source>
</evidence>
<dbReference type="InterPro" id="IPR020549">
    <property type="entry name" value="YbeY_CS"/>
</dbReference>
<dbReference type="NCBIfam" id="TIGR00043">
    <property type="entry name" value="rRNA maturation RNase YbeY"/>
    <property type="match status" value="1"/>
</dbReference>
<dbReference type="Pfam" id="PF02130">
    <property type="entry name" value="YbeY"/>
    <property type="match status" value="1"/>
</dbReference>
<organism evidence="8 9">
    <name type="scientific">Pontibaca methylaminivorans</name>
    <dbReference type="NCBI Taxonomy" id="515897"/>
    <lineage>
        <taxon>Bacteria</taxon>
        <taxon>Pseudomonadati</taxon>
        <taxon>Pseudomonadota</taxon>
        <taxon>Alphaproteobacteria</taxon>
        <taxon>Rhodobacterales</taxon>
        <taxon>Roseobacteraceae</taxon>
        <taxon>Pontibaca</taxon>
    </lineage>
</organism>
<feature type="binding site" evidence="7">
    <location>
        <position position="130"/>
    </location>
    <ligand>
        <name>Zn(2+)</name>
        <dbReference type="ChEBI" id="CHEBI:29105"/>
        <note>catalytic</note>
    </ligand>
</feature>
<gene>
    <name evidence="7" type="primary">ybeY</name>
    <name evidence="8" type="ORF">SAMN05421849_2023</name>
</gene>
<comment type="similarity">
    <text evidence="1 7">Belongs to the endoribonuclease YbeY family.</text>
</comment>
<protein>
    <recommendedName>
        <fullName evidence="7">Endoribonuclease YbeY</fullName>
        <ecNumber evidence="7">3.1.-.-</ecNumber>
    </recommendedName>
</protein>
<dbReference type="GO" id="GO:0005737">
    <property type="term" value="C:cytoplasm"/>
    <property type="evidence" value="ECO:0007669"/>
    <property type="project" value="UniProtKB-SubCell"/>
</dbReference>